<evidence type="ECO:0000313" key="2">
    <source>
        <dbReference type="EMBL" id="KAF5255088.1"/>
    </source>
</evidence>
<dbReference type="EMBL" id="JABEVY010000009">
    <property type="protein sequence ID" value="KAF5255088.1"/>
    <property type="molecule type" value="Genomic_DNA"/>
</dbReference>
<gene>
    <name evidence="2" type="ORF">FANTH_303</name>
</gene>
<dbReference type="Proteomes" id="UP000573603">
    <property type="component" value="Unassembled WGS sequence"/>
</dbReference>
<name>A0A8H4ZYA2_9HYPO</name>
<proteinExistence type="predicted"/>
<dbReference type="AlphaFoldDB" id="A0A8H4ZYA2"/>
<evidence type="ECO:0000313" key="3">
    <source>
        <dbReference type="Proteomes" id="UP000573603"/>
    </source>
</evidence>
<feature type="compositionally biased region" description="Basic and acidic residues" evidence="1">
    <location>
        <begin position="65"/>
        <end position="76"/>
    </location>
</feature>
<evidence type="ECO:0000256" key="1">
    <source>
        <dbReference type="SAM" id="MobiDB-lite"/>
    </source>
</evidence>
<feature type="compositionally biased region" description="Acidic residues" evidence="1">
    <location>
        <begin position="85"/>
        <end position="107"/>
    </location>
</feature>
<feature type="compositionally biased region" description="Polar residues" evidence="1">
    <location>
        <begin position="126"/>
        <end position="138"/>
    </location>
</feature>
<organism evidence="2 3">
    <name type="scientific">Fusarium anthophilum</name>
    <dbReference type="NCBI Taxonomy" id="48485"/>
    <lineage>
        <taxon>Eukaryota</taxon>
        <taxon>Fungi</taxon>
        <taxon>Dikarya</taxon>
        <taxon>Ascomycota</taxon>
        <taxon>Pezizomycotina</taxon>
        <taxon>Sordariomycetes</taxon>
        <taxon>Hypocreomycetidae</taxon>
        <taxon>Hypocreales</taxon>
        <taxon>Nectriaceae</taxon>
        <taxon>Fusarium</taxon>
        <taxon>Fusarium fujikuroi species complex</taxon>
    </lineage>
</organism>
<protein>
    <submittedName>
        <fullName evidence="2">Uncharacterized protein</fullName>
    </submittedName>
</protein>
<feature type="compositionally biased region" description="Basic and acidic residues" evidence="1">
    <location>
        <begin position="22"/>
        <end position="33"/>
    </location>
</feature>
<reference evidence="2 3" key="1">
    <citation type="journal article" date="2020" name="BMC Genomics">
        <title>Correction to: Identification and distribution of gene clusters required for synthesis of sphingolipid metabolism inhibitors in diverse species of the filamentous fungus Fusarium.</title>
        <authorList>
            <person name="Kim H.S."/>
            <person name="Lohmar J.M."/>
            <person name="Busman M."/>
            <person name="Brown D.W."/>
            <person name="Naumann T.A."/>
            <person name="Divon H.H."/>
            <person name="Lysoe E."/>
            <person name="Uhlig S."/>
            <person name="Proctor R.H."/>
        </authorList>
    </citation>
    <scope>NUCLEOTIDE SEQUENCE [LARGE SCALE GENOMIC DNA]</scope>
    <source>
        <strain evidence="2 3">NRRL 25214</strain>
    </source>
</reference>
<sequence length="213" mass="23464">MFSPPQHQHDTTSASSSRTTRPSKDKHNDRKMETFPASAPRQPDEIEEADTTVPVKTCQPKQKQKRAESSSDKDTGDAESVYLSSDEEDTSDEDSSDYDSDSQDSVEELPPRQLSRRATDRGVKTTPGSPFTITQTRSETTRWISTQNNGGMMRGARTVNQQTTLQGHNVNGPQQRPSNRNSISLNMSVNVDMSFNGLVTGRNLGFTGVGNLP</sequence>
<feature type="region of interest" description="Disordered" evidence="1">
    <location>
        <begin position="1"/>
        <end position="138"/>
    </location>
</feature>
<keyword evidence="3" id="KW-1185">Reference proteome</keyword>
<comment type="caution">
    <text evidence="2">The sequence shown here is derived from an EMBL/GenBank/DDBJ whole genome shotgun (WGS) entry which is preliminary data.</text>
</comment>
<accession>A0A8H4ZYA2</accession>
<feature type="compositionally biased region" description="Low complexity" evidence="1">
    <location>
        <begin position="11"/>
        <end position="20"/>
    </location>
</feature>